<proteinExistence type="predicted"/>
<reference evidence="4" key="1">
    <citation type="journal article" date="2015" name="PLoS Genet.">
        <title>Genome Sequence and Transcriptome Analyses of Chrysochromulina tobin: Metabolic Tools for Enhanced Algal Fitness in the Prominent Order Prymnesiales (Haptophyceae).</title>
        <authorList>
            <person name="Hovde B.T."/>
            <person name="Deodato C.R."/>
            <person name="Hunsperger H.M."/>
            <person name="Ryken S.A."/>
            <person name="Yost W."/>
            <person name="Jha R.K."/>
            <person name="Patterson J."/>
            <person name="Monnat R.J. Jr."/>
            <person name="Barlow S.B."/>
            <person name="Starkenburg S.R."/>
            <person name="Cattolico R.A."/>
        </authorList>
    </citation>
    <scope>NUCLEOTIDE SEQUENCE</scope>
    <source>
        <strain evidence="4">CCMP291</strain>
    </source>
</reference>
<evidence type="ECO:0000256" key="2">
    <source>
        <dbReference type="SAM" id="MobiDB-lite"/>
    </source>
</evidence>
<comment type="caution">
    <text evidence="3">The sequence shown here is derived from an EMBL/GenBank/DDBJ whole genome shotgun (WGS) entry which is preliminary data.</text>
</comment>
<dbReference type="Proteomes" id="UP000037460">
    <property type="component" value="Unassembled WGS sequence"/>
</dbReference>
<evidence type="ECO:0000313" key="4">
    <source>
        <dbReference type="Proteomes" id="UP000037460"/>
    </source>
</evidence>
<keyword evidence="4" id="KW-1185">Reference proteome</keyword>
<sequence>MGLTTASARQRLEFLDAKHIAIDAQLVATVPDLKQHVGRPACLLTSGRKARLAVLLGTETVATIEVDTVATDAWAKRAPTLGNRSAGFIDMDIFLQQNARALQTHVAQSPALSAERPGEPSPAEETVEESPDKTLFSVSKTEKRKLARVQAAREQSETAALLLKKKEEADTAAAKEQAAATIQRMFGVALRARGQSPPSRTTAASSETFHKQLDDRELETIFEPLSNAGVINMEMLTKMDMPAVLTVCGLYRADSGMRPRLTRAQEATLKLLTAATPPALAKAPRPTAPPAAMTPKPPSAKRLVPIPAPPAAARRAVYPNMVAKLEDYATNAVEFTKFLKHAVDMIDPPGRAEIKRSKPKMFETVEDFIRSFITSTADIPARTPASLDAEELADILMTIIEVNGVHDSDEDGAAPLAVADTADKRDGFAFFLKENGLGDKLQLLLNGGIETHNALRRYTPTELAKKCKLDLSLWEPYELRALHTLCFKEASGVSTAPRPIAPSAVRPGGDLHPSLSKALGVPIASSRFKMLPLVEAAMLAVPADDADSCIVTWLTTIGRAASRILGDVYELPATGTAADNAENLEVLLELLVKSSVLQINDLKASAGYGEDDGLQSARLRARRLAIELSPPDKPAQSAPDTVPLIDVKQQTLTRELMAAAGKAPETSAEKAAGEKRLIDVAMDASLSASVIGLHALETAGKLTLADFKKAASAVQVAELLKQSKIGLPTGASSALRTLWEAYGAVQRGIKREVNRELEKLMPEGADCEALAAAVFDGNLHALDLQKIVSSKATKTVLGSTSPKSKGAAAKADAADAASESYAHCITGLEFALEILNPNDSSVIATMRLVRAEVEALHRSGHNRGDAANKLLSALLTEYDHDHEEYRRGRAQPTLSTAWETALKTNKIAKLISSAGGESVKVTALEALVTEQAAKLKTAADEAHKATTKIETMNKRLTELEQLCSKRWKETKANFGSDESGSESSRPATPNGGRGGGTKPKLTHASKGAGKPAAEAAPAAAQ</sequence>
<accession>A0A0M0K474</accession>
<feature type="coiled-coil region" evidence="1">
    <location>
        <begin position="935"/>
        <end position="962"/>
    </location>
</feature>
<feature type="region of interest" description="Disordered" evidence="2">
    <location>
        <begin position="279"/>
        <end position="303"/>
    </location>
</feature>
<dbReference type="EMBL" id="JWZX01001471">
    <property type="protein sequence ID" value="KOO33620.1"/>
    <property type="molecule type" value="Genomic_DNA"/>
</dbReference>
<feature type="compositionally biased region" description="Low complexity" evidence="2">
    <location>
        <begin position="279"/>
        <end position="294"/>
    </location>
</feature>
<dbReference type="AlphaFoldDB" id="A0A0M0K474"/>
<feature type="compositionally biased region" description="Low complexity" evidence="2">
    <location>
        <begin position="1004"/>
        <end position="1021"/>
    </location>
</feature>
<evidence type="ECO:0000256" key="1">
    <source>
        <dbReference type="SAM" id="Coils"/>
    </source>
</evidence>
<keyword evidence="1" id="KW-0175">Coiled coil</keyword>
<evidence type="ECO:0000313" key="3">
    <source>
        <dbReference type="EMBL" id="KOO33620.1"/>
    </source>
</evidence>
<gene>
    <name evidence="3" type="ORF">Ctob_012923</name>
</gene>
<organism evidence="3 4">
    <name type="scientific">Chrysochromulina tobinii</name>
    <dbReference type="NCBI Taxonomy" id="1460289"/>
    <lineage>
        <taxon>Eukaryota</taxon>
        <taxon>Haptista</taxon>
        <taxon>Haptophyta</taxon>
        <taxon>Prymnesiophyceae</taxon>
        <taxon>Prymnesiales</taxon>
        <taxon>Chrysochromulinaceae</taxon>
        <taxon>Chrysochromulina</taxon>
    </lineage>
</organism>
<protein>
    <submittedName>
        <fullName evidence="3">Uncharacterized protein</fullName>
    </submittedName>
</protein>
<feature type="compositionally biased region" description="Polar residues" evidence="2">
    <location>
        <begin position="976"/>
        <end position="987"/>
    </location>
</feature>
<name>A0A0M0K474_9EUKA</name>
<feature type="region of interest" description="Disordered" evidence="2">
    <location>
        <begin position="970"/>
        <end position="1021"/>
    </location>
</feature>
<feature type="region of interest" description="Disordered" evidence="2">
    <location>
        <begin position="105"/>
        <end position="133"/>
    </location>
</feature>